<keyword evidence="5" id="KW-1185">Reference proteome</keyword>
<evidence type="ECO:0000313" key="5">
    <source>
        <dbReference type="Proteomes" id="UP000289886"/>
    </source>
</evidence>
<accession>A0A444V2W8</accession>
<evidence type="ECO:0000256" key="1">
    <source>
        <dbReference type="SAM" id="Coils"/>
    </source>
</evidence>
<feature type="compositionally biased region" description="Pro residues" evidence="2">
    <location>
        <begin position="73"/>
        <end position="82"/>
    </location>
</feature>
<evidence type="ECO:0000313" key="4">
    <source>
        <dbReference type="EMBL" id="RXM94761.1"/>
    </source>
</evidence>
<sequence>MRRSICSSASDIISSAPSPSFTKLVALINDPSASRKKDPRGSKPLSPVTMLPRQSPGPKSAPSFNEAESPTPDAVPPSPDVAPPNSQGAPNPESVPPISESVTPGAWAAPLSTQAELPSLLSSEADPHRNEAGPPSCVAGSPLSLFISNLNQDLPRSALACMLREVLSELDVSLSRQDIEVVKRQKRFLAIIHLQTEQDFQTILQSLESASHRAKQGVLKDLAASGKSLTVRRQKTDSESLQRPSIPCLPQKKLALRSGSDTQESPLGGKGVMGTQSDSSISRQEIVGSKKLFYGEHVGSETRNMEFKRGGGEYLRMGFHHHLRKYACAFLNGEGGSLLVGVDNDGVVRGVECGYRDEDRTRLLVDSALKGFRPQVFPEAYSLSFLPVLKGDSTGLFLKVVRLSVHPPVPQREPVLYETDHGEVYMRRDGSLQGPLKASDIQEWCRQNIASFSSMTLTLHSVLFLFLVSLTRPVLCSQKWSSEVVRLQNHLNCLLQEERALQDELKEQKRVLAELQCGEKTGEEWSQKHSQGETREEASHMEQPTVTSSKICKVM</sequence>
<comment type="caution">
    <text evidence="4">The sequence shown here is derived from an EMBL/GenBank/DDBJ whole genome shotgun (WGS) entry which is preliminary data.</text>
</comment>
<feature type="compositionally biased region" description="Low complexity" evidence="2">
    <location>
        <begin position="1"/>
        <end position="20"/>
    </location>
</feature>
<feature type="domain" description="Schlafen AlbA-2" evidence="3">
    <location>
        <begin position="301"/>
        <end position="431"/>
    </location>
</feature>
<dbReference type="Gene3D" id="3.30.950.30">
    <property type="entry name" value="Schlafen, AAA domain"/>
    <property type="match status" value="1"/>
</dbReference>
<dbReference type="InterPro" id="IPR038461">
    <property type="entry name" value="Schlafen_AlbA_2_dom_sf"/>
</dbReference>
<dbReference type="Pfam" id="PF04326">
    <property type="entry name" value="SLFN_AlbA_2"/>
    <property type="match status" value="1"/>
</dbReference>
<proteinExistence type="predicted"/>
<keyword evidence="1" id="KW-0175">Coiled coil</keyword>
<dbReference type="Proteomes" id="UP000289886">
    <property type="component" value="Unassembled WGS sequence"/>
</dbReference>
<dbReference type="AlphaFoldDB" id="A0A444V2W8"/>
<protein>
    <submittedName>
        <fullName evidence="4">Schlafen-like protein 1</fullName>
    </submittedName>
</protein>
<feature type="compositionally biased region" description="Basic and acidic residues" evidence="2">
    <location>
        <begin position="522"/>
        <end position="540"/>
    </location>
</feature>
<feature type="region of interest" description="Disordered" evidence="2">
    <location>
        <begin position="1"/>
        <end position="104"/>
    </location>
</feature>
<organism evidence="4 5">
    <name type="scientific">Acipenser ruthenus</name>
    <name type="common">Sterlet sturgeon</name>
    <dbReference type="NCBI Taxonomy" id="7906"/>
    <lineage>
        <taxon>Eukaryota</taxon>
        <taxon>Metazoa</taxon>
        <taxon>Chordata</taxon>
        <taxon>Craniata</taxon>
        <taxon>Vertebrata</taxon>
        <taxon>Euteleostomi</taxon>
        <taxon>Actinopterygii</taxon>
        <taxon>Chondrostei</taxon>
        <taxon>Acipenseriformes</taxon>
        <taxon>Acipenseridae</taxon>
        <taxon>Acipenser</taxon>
    </lineage>
</organism>
<feature type="region of interest" description="Disordered" evidence="2">
    <location>
        <begin position="252"/>
        <end position="281"/>
    </location>
</feature>
<dbReference type="PANTHER" id="PTHR12155">
    <property type="entry name" value="SCHLAFEN"/>
    <property type="match status" value="1"/>
</dbReference>
<dbReference type="EMBL" id="SCEB01003029">
    <property type="protein sequence ID" value="RXM94761.1"/>
    <property type="molecule type" value="Genomic_DNA"/>
</dbReference>
<evidence type="ECO:0000259" key="3">
    <source>
        <dbReference type="Pfam" id="PF04326"/>
    </source>
</evidence>
<name>A0A444V2W8_ACIRT</name>
<gene>
    <name evidence="4" type="ORF">EOD39_17636</name>
</gene>
<dbReference type="InterPro" id="IPR007421">
    <property type="entry name" value="Schlafen_AlbA_2_dom"/>
</dbReference>
<feature type="region of interest" description="Disordered" evidence="2">
    <location>
        <begin position="522"/>
        <end position="548"/>
    </location>
</feature>
<dbReference type="InterPro" id="IPR029684">
    <property type="entry name" value="Schlafen"/>
</dbReference>
<evidence type="ECO:0000256" key="2">
    <source>
        <dbReference type="SAM" id="MobiDB-lite"/>
    </source>
</evidence>
<feature type="coiled-coil region" evidence="1">
    <location>
        <begin position="484"/>
        <end position="518"/>
    </location>
</feature>
<dbReference type="PANTHER" id="PTHR12155:SF29">
    <property type="entry name" value="SCHLAFEN-LIKE PROTEIN 1"/>
    <property type="match status" value="1"/>
</dbReference>
<reference evidence="4 5" key="1">
    <citation type="submission" date="2019-01" db="EMBL/GenBank/DDBJ databases">
        <title>Draft Genome and Complete Hox-Cluster Characterization of the Sterlet Sturgeon (Acipenser ruthenus).</title>
        <authorList>
            <person name="Wei Q."/>
        </authorList>
    </citation>
    <scope>NUCLEOTIDE SEQUENCE [LARGE SCALE GENOMIC DNA]</scope>
    <source>
        <strain evidence="4">WHYD16114868_AA</strain>
        <tissue evidence="4">Blood</tissue>
    </source>
</reference>